<organism evidence="5 6">
    <name type="scientific">Alkalisalibacterium limincola</name>
    <dbReference type="NCBI Taxonomy" id="2699169"/>
    <lineage>
        <taxon>Bacteria</taxon>
        <taxon>Pseudomonadati</taxon>
        <taxon>Pseudomonadota</taxon>
        <taxon>Gammaproteobacteria</taxon>
        <taxon>Lysobacterales</taxon>
        <taxon>Lysobacteraceae</taxon>
        <taxon>Alkalisalibacterium</taxon>
    </lineage>
</organism>
<feature type="domain" description="PAS" evidence="1">
    <location>
        <begin position="272"/>
        <end position="307"/>
    </location>
</feature>
<dbReference type="InterPro" id="IPR000160">
    <property type="entry name" value="GGDEF_dom"/>
</dbReference>
<evidence type="ECO:0000259" key="3">
    <source>
        <dbReference type="PROSITE" id="PS50883"/>
    </source>
</evidence>
<evidence type="ECO:0000259" key="1">
    <source>
        <dbReference type="PROSITE" id="PS50112"/>
    </source>
</evidence>
<dbReference type="SUPFAM" id="SSF141868">
    <property type="entry name" value="EAL domain-like"/>
    <property type="match status" value="1"/>
</dbReference>
<dbReference type="SMART" id="SM00267">
    <property type="entry name" value="GGDEF"/>
    <property type="match status" value="1"/>
</dbReference>
<evidence type="ECO:0000259" key="2">
    <source>
        <dbReference type="PROSITE" id="PS50113"/>
    </source>
</evidence>
<feature type="domain" description="EAL" evidence="3">
    <location>
        <begin position="673"/>
        <end position="929"/>
    </location>
</feature>
<dbReference type="EMBL" id="VRTS01000003">
    <property type="protein sequence ID" value="TXK64546.1"/>
    <property type="molecule type" value="Genomic_DNA"/>
</dbReference>
<feature type="domain" description="PAC" evidence="2">
    <location>
        <begin position="324"/>
        <end position="374"/>
    </location>
</feature>
<evidence type="ECO:0000259" key="4">
    <source>
        <dbReference type="PROSITE" id="PS50887"/>
    </source>
</evidence>
<dbReference type="InterPro" id="IPR029787">
    <property type="entry name" value="Nucleotide_cyclase"/>
</dbReference>
<dbReference type="Pfam" id="PF08448">
    <property type="entry name" value="PAS_4"/>
    <property type="match status" value="1"/>
</dbReference>
<dbReference type="AlphaFoldDB" id="A0A5C8KTU7"/>
<evidence type="ECO:0000313" key="6">
    <source>
        <dbReference type="Proteomes" id="UP000321248"/>
    </source>
</evidence>
<dbReference type="InterPro" id="IPR000014">
    <property type="entry name" value="PAS"/>
</dbReference>
<dbReference type="InterPro" id="IPR001633">
    <property type="entry name" value="EAL_dom"/>
</dbReference>
<dbReference type="Pfam" id="PF00990">
    <property type="entry name" value="GGDEF"/>
    <property type="match status" value="1"/>
</dbReference>
<dbReference type="NCBIfam" id="TIGR00254">
    <property type="entry name" value="GGDEF"/>
    <property type="match status" value="1"/>
</dbReference>
<sequence>MPLAECFRFSDSLVTLMRAQDGAVLEVNHAFETHLGYRADEVVGKLPAEIGLWADMQVRASIWAQLRADSKVSNLQVRMRHIDGSEVDGELSAELMEHEGQTVVFCIVQNVRPAGTQPLGDNGNESYRALYLAAAEGIYRSLPGAGFIDVNPAMARIFGYPSPERMLRELGRSSGHLIMDPEHRESLHRRLMAGERIKAERIQVRRADGQAIWISENARAVRDGKGNILFFEGTVVDVTAQVLAEEALQQSQALYKVLVESSHDGVFLIQRGVVVFANQSMADILGMTLEALTGSEYMALVAPSDREAQLQRRAQRESGSMDAQRYEINLVRADGVRILCEVVASAVHYRGDIASTGVIRDVTRQRQIEQALKRSEARYRTLVEHSQVGVFISRGDRYVYANQAMLDLLGYDEETLYSMRFEQLVAPELVPVVRQRLAALARNEPIHRDYESCYIRSDGRRVYVTVSIGPIELDGVDHLTGTVRDITQHREAELRLRFHATHDPLTSLPNRPVFQQRLGDMIDAARRSGHHDYAVLFLDLDGFKWLNDSLGHGAGDRLLVAIAGQLAQVLEGRAMLARYGGDEFTVLPTVPCNRERAVEMAQQILAVFEKPFDIGSQQVFSGASVGIVLGREEYTTPDQVLRDADIAMYATKDRGKSGYTIFDEAMHRLARSRFELETDFRRALERGEFEVHYQPIVELETQRMVACEALVRWRHPTRGLLLPDEFLQVADETGMITELDGWVLREACAHVARWRGRFPVLAALRVNVNVDERQLAGKEIVEEVRSVLERNGLPAEALRLEVTETVFRAGRGHAQERLGALKALGVSLVVDDFGTGYSSLESFASSPFDALKIDRGFVRDMESNSRHRAIVRTIAGFAADLGLSLTAEGVETPGQRQLLLAAGCRHGQGYLFSPALPAHEFEALLLEYARAEA</sequence>
<reference evidence="5 6" key="1">
    <citation type="submission" date="2019-08" db="EMBL/GenBank/DDBJ databases">
        <authorList>
            <person name="Karlyshev A.V."/>
        </authorList>
    </citation>
    <scope>NUCLEOTIDE SEQUENCE [LARGE SCALE GENOMIC DNA]</scope>
    <source>
        <strain evidence="5 6">Alg18-2.2</strain>
    </source>
</reference>
<dbReference type="Proteomes" id="UP000321248">
    <property type="component" value="Unassembled WGS sequence"/>
</dbReference>
<feature type="domain" description="PAS" evidence="1">
    <location>
        <begin position="21"/>
        <end position="45"/>
    </location>
</feature>
<dbReference type="NCBIfam" id="TIGR00229">
    <property type="entry name" value="sensory_box"/>
    <property type="match status" value="4"/>
</dbReference>
<dbReference type="Pfam" id="PF13426">
    <property type="entry name" value="PAS_9"/>
    <property type="match status" value="2"/>
</dbReference>
<dbReference type="SMART" id="SM00091">
    <property type="entry name" value="PAS"/>
    <property type="match status" value="4"/>
</dbReference>
<feature type="domain" description="PAC" evidence="2">
    <location>
        <begin position="198"/>
        <end position="250"/>
    </location>
</feature>
<dbReference type="PANTHER" id="PTHR44757">
    <property type="entry name" value="DIGUANYLATE CYCLASE DGCP"/>
    <property type="match status" value="1"/>
</dbReference>
<gene>
    <name evidence="5" type="ORF">FU658_06640</name>
</gene>
<dbReference type="Gene3D" id="3.30.70.270">
    <property type="match status" value="1"/>
</dbReference>
<dbReference type="InterPro" id="IPR013656">
    <property type="entry name" value="PAS_4"/>
</dbReference>
<accession>A0A5C8KTU7</accession>
<dbReference type="GO" id="GO:0006355">
    <property type="term" value="P:regulation of DNA-templated transcription"/>
    <property type="evidence" value="ECO:0007669"/>
    <property type="project" value="InterPro"/>
</dbReference>
<dbReference type="PANTHER" id="PTHR44757:SF2">
    <property type="entry name" value="BIOFILM ARCHITECTURE MAINTENANCE PROTEIN MBAA"/>
    <property type="match status" value="1"/>
</dbReference>
<dbReference type="Pfam" id="PF00563">
    <property type="entry name" value="EAL"/>
    <property type="match status" value="1"/>
</dbReference>
<dbReference type="CDD" id="cd00130">
    <property type="entry name" value="PAS"/>
    <property type="match status" value="4"/>
</dbReference>
<comment type="caution">
    <text evidence="5">The sequence shown here is derived from an EMBL/GenBank/DDBJ whole genome shotgun (WGS) entry which is preliminary data.</text>
</comment>
<dbReference type="PROSITE" id="PS50112">
    <property type="entry name" value="PAS"/>
    <property type="match status" value="3"/>
</dbReference>
<dbReference type="PROSITE" id="PS50883">
    <property type="entry name" value="EAL"/>
    <property type="match status" value="1"/>
</dbReference>
<dbReference type="InterPro" id="IPR013767">
    <property type="entry name" value="PAS_fold"/>
</dbReference>
<dbReference type="InterPro" id="IPR000700">
    <property type="entry name" value="PAS-assoc_C"/>
</dbReference>
<dbReference type="Pfam" id="PF00989">
    <property type="entry name" value="PAS"/>
    <property type="match status" value="1"/>
</dbReference>
<dbReference type="SMART" id="SM00052">
    <property type="entry name" value="EAL"/>
    <property type="match status" value="1"/>
</dbReference>
<protein>
    <submittedName>
        <fullName evidence="5">EAL domain-containing protein</fullName>
    </submittedName>
</protein>
<dbReference type="InterPro" id="IPR035965">
    <property type="entry name" value="PAS-like_dom_sf"/>
</dbReference>
<feature type="domain" description="PAC" evidence="2">
    <location>
        <begin position="448"/>
        <end position="498"/>
    </location>
</feature>
<dbReference type="InterPro" id="IPR043128">
    <property type="entry name" value="Rev_trsase/Diguanyl_cyclase"/>
</dbReference>
<dbReference type="Gene3D" id="3.20.20.450">
    <property type="entry name" value="EAL domain"/>
    <property type="match status" value="1"/>
</dbReference>
<evidence type="ECO:0000313" key="5">
    <source>
        <dbReference type="EMBL" id="TXK64546.1"/>
    </source>
</evidence>
<dbReference type="SUPFAM" id="SSF55073">
    <property type="entry name" value="Nucleotide cyclase"/>
    <property type="match status" value="1"/>
</dbReference>
<dbReference type="SMART" id="SM00086">
    <property type="entry name" value="PAC"/>
    <property type="match status" value="4"/>
</dbReference>
<feature type="domain" description="PAS" evidence="1">
    <location>
        <begin position="375"/>
        <end position="444"/>
    </location>
</feature>
<dbReference type="CDD" id="cd01949">
    <property type="entry name" value="GGDEF"/>
    <property type="match status" value="1"/>
</dbReference>
<dbReference type="InterPro" id="IPR001610">
    <property type="entry name" value="PAC"/>
</dbReference>
<dbReference type="InterPro" id="IPR052155">
    <property type="entry name" value="Biofilm_reg_signaling"/>
</dbReference>
<proteinExistence type="predicted"/>
<keyword evidence="6" id="KW-1185">Reference proteome</keyword>
<dbReference type="InterPro" id="IPR035919">
    <property type="entry name" value="EAL_sf"/>
</dbReference>
<name>A0A5C8KTU7_9GAMM</name>
<dbReference type="SUPFAM" id="SSF55785">
    <property type="entry name" value="PYP-like sensor domain (PAS domain)"/>
    <property type="match status" value="4"/>
</dbReference>
<dbReference type="Gene3D" id="3.30.450.20">
    <property type="entry name" value="PAS domain"/>
    <property type="match status" value="4"/>
</dbReference>
<dbReference type="CDD" id="cd01948">
    <property type="entry name" value="EAL"/>
    <property type="match status" value="1"/>
</dbReference>
<dbReference type="PROSITE" id="PS50887">
    <property type="entry name" value="GGDEF"/>
    <property type="match status" value="1"/>
</dbReference>
<dbReference type="PROSITE" id="PS50113">
    <property type="entry name" value="PAC"/>
    <property type="match status" value="3"/>
</dbReference>
<dbReference type="OrthoDB" id="9804951at2"/>
<feature type="domain" description="GGDEF" evidence="4">
    <location>
        <begin position="531"/>
        <end position="664"/>
    </location>
</feature>